<dbReference type="Pfam" id="PF01588">
    <property type="entry name" value="tRNA_bind"/>
    <property type="match status" value="1"/>
</dbReference>
<dbReference type="FunFam" id="2.40.50.140:FF:000042">
    <property type="entry name" value="Methionine--tRNA ligase"/>
    <property type="match status" value="1"/>
</dbReference>
<dbReference type="NCBIfam" id="NF001100">
    <property type="entry name" value="PRK00133.1"/>
    <property type="match status" value="1"/>
</dbReference>
<dbReference type="InterPro" id="IPR002547">
    <property type="entry name" value="tRNA-bd_dom"/>
</dbReference>
<evidence type="ECO:0000256" key="5">
    <source>
        <dbReference type="ARBA" id="ARBA00022490"/>
    </source>
</evidence>
<keyword evidence="5 16" id="KW-0963">Cytoplasm</keyword>
<dbReference type="PANTHER" id="PTHR45765">
    <property type="entry name" value="METHIONINE--TRNA LIGASE"/>
    <property type="match status" value="1"/>
</dbReference>
<proteinExistence type="inferred from homology"/>
<evidence type="ECO:0000256" key="13">
    <source>
        <dbReference type="ARBA" id="ARBA00022917"/>
    </source>
</evidence>
<dbReference type="InterPro" id="IPR023458">
    <property type="entry name" value="Met-tRNA_ligase_1"/>
</dbReference>
<dbReference type="CDD" id="cd02800">
    <property type="entry name" value="tRNA_bind_EcMetRS_like"/>
    <property type="match status" value="1"/>
</dbReference>
<keyword evidence="8 16" id="KW-0479">Metal-binding</keyword>
<dbReference type="Gene3D" id="2.20.28.20">
    <property type="entry name" value="Methionyl-tRNA synthetase, Zn-domain"/>
    <property type="match status" value="1"/>
</dbReference>
<keyword evidence="11 16" id="KW-0067">ATP-binding</keyword>
<evidence type="ECO:0000256" key="10">
    <source>
        <dbReference type="ARBA" id="ARBA00022833"/>
    </source>
</evidence>
<dbReference type="SUPFAM" id="SSF52374">
    <property type="entry name" value="Nucleotidylyl transferase"/>
    <property type="match status" value="1"/>
</dbReference>
<evidence type="ECO:0000256" key="6">
    <source>
        <dbReference type="ARBA" id="ARBA00022555"/>
    </source>
</evidence>
<dbReference type="InterPro" id="IPR009080">
    <property type="entry name" value="tRNAsynth_Ia_anticodon-bd"/>
</dbReference>
<dbReference type="GO" id="GO:0046872">
    <property type="term" value="F:metal ion binding"/>
    <property type="evidence" value="ECO:0007669"/>
    <property type="project" value="UniProtKB-KW"/>
</dbReference>
<dbReference type="InterPro" id="IPR033911">
    <property type="entry name" value="MetRS_core"/>
</dbReference>
<keyword evidence="13 16" id="KW-0648">Protein biosynthesis</keyword>
<dbReference type="SUPFAM" id="SSF57770">
    <property type="entry name" value="Methionyl-tRNA synthetase (MetRS), Zn-domain"/>
    <property type="match status" value="1"/>
</dbReference>
<dbReference type="EMBL" id="SUME01000003">
    <property type="protein sequence ID" value="TJZ61173.1"/>
    <property type="molecule type" value="Genomic_DNA"/>
</dbReference>
<keyword evidence="9 16" id="KW-0547">Nucleotide-binding</keyword>
<keyword evidence="7 16" id="KW-0436">Ligase</keyword>
<comment type="caution">
    <text evidence="18">The sequence shown here is derived from an EMBL/GenBank/DDBJ whole genome shotgun (WGS) entry which is preliminary data.</text>
</comment>
<dbReference type="GO" id="GO:0005524">
    <property type="term" value="F:ATP binding"/>
    <property type="evidence" value="ECO:0007669"/>
    <property type="project" value="UniProtKB-UniRule"/>
</dbReference>
<evidence type="ECO:0000256" key="4">
    <source>
        <dbReference type="ARBA" id="ARBA00011738"/>
    </source>
</evidence>
<evidence type="ECO:0000256" key="8">
    <source>
        <dbReference type="ARBA" id="ARBA00022723"/>
    </source>
</evidence>
<dbReference type="EC" id="6.1.1.10" evidence="16"/>
<evidence type="ECO:0000313" key="19">
    <source>
        <dbReference type="Proteomes" id="UP000306808"/>
    </source>
</evidence>
<sequence>MSTLSKKRYTITSALPYANGPLHIGHLAGAYIPGDIFVRFLRLNHKDVVYVCGSDEHGAAITIKAKKEGVTPKEIINKYNKQIKDSFEDFGISFDIYHRTSEPIHHQLSQEFFLNLYEKGEFIEKFSEQYYDEEFNQFLADRYIVGTCPHCQNEGAYGDQCEKCGTSLSPTDLINPKSTLSGNTPILKETKHWYLPLDKYQPWLEEWLIEGKKGELKSNVFGQCQSWLKSGLQPRSMTRDLDWGVDVPLVEAEGKKLYVWLDAPIGYISATKQWAIDHGKNWEDYWKKTANPEDESTLIHFIGKDNIVFHCIIFPAILHAHGDYILPDNVPANEFLNLEGDKLSTSRNHAVWLHEYLEEFPGKQDELRYVLTSILPETSDSEFTWKDFQARVNNELVAILGNFINRVMVLSHKYFDGKLLRGSVYTDTDQNVFEELAKYPGLIEQSIGSYRFREALSYFINAARLGNKYLAEEEPWKIIKNDEERVKTVLFVASQIVANLAVLAQPFLPKTATKLFEMLNLPQKSWDSAGEVDLLKEGQQLGEVQLLFEKITDEQVEFQLNKLAQSKIDNAKSVSIAAPAKANVTFDDFMKLDIRVGTILEAEKVAKTKKLLKLKIDTGIDQRIVVSGIAEFFAPADIVGKQVSILVNLEPREIKGIMSQGMILMAEDADGRLDFVNPTDAVKSGSTVR</sequence>
<evidence type="ECO:0000256" key="2">
    <source>
        <dbReference type="ARBA" id="ARBA00004496"/>
    </source>
</evidence>
<dbReference type="InterPro" id="IPR041872">
    <property type="entry name" value="Anticodon_Met"/>
</dbReference>
<dbReference type="PROSITE" id="PS00178">
    <property type="entry name" value="AA_TRNA_LIGASE_I"/>
    <property type="match status" value="1"/>
</dbReference>
<dbReference type="CDD" id="cd07957">
    <property type="entry name" value="Anticodon_Ia_Met"/>
    <property type="match status" value="1"/>
</dbReference>
<comment type="subcellular location">
    <subcellularLocation>
        <location evidence="2 16">Cytoplasm</location>
    </subcellularLocation>
</comment>
<keyword evidence="19" id="KW-1185">Reference proteome</keyword>
<dbReference type="FunFam" id="2.20.28.20:FF:000001">
    <property type="entry name" value="Methionine--tRNA ligase"/>
    <property type="match status" value="1"/>
</dbReference>
<dbReference type="InterPro" id="IPR012340">
    <property type="entry name" value="NA-bd_OB-fold"/>
</dbReference>
<dbReference type="PANTHER" id="PTHR45765:SF1">
    <property type="entry name" value="METHIONINE--TRNA LIGASE, CYTOPLASMIC"/>
    <property type="match status" value="1"/>
</dbReference>
<dbReference type="GO" id="GO:0006431">
    <property type="term" value="P:methionyl-tRNA aminoacylation"/>
    <property type="evidence" value="ECO:0007669"/>
    <property type="project" value="UniProtKB-UniRule"/>
</dbReference>
<reference evidence="18 19" key="1">
    <citation type="submission" date="2019-04" db="EMBL/GenBank/DDBJ databases">
        <title>Sphingobacterium olei sp. nov., isolated from oil-contaminated soil.</title>
        <authorList>
            <person name="Liu B."/>
        </authorList>
    </citation>
    <scope>NUCLEOTIDE SEQUENCE [LARGE SCALE GENOMIC DNA]</scope>
    <source>
        <strain evidence="18 19">HAL-9</strain>
    </source>
</reference>
<dbReference type="Pfam" id="PF09334">
    <property type="entry name" value="tRNA-synt_1g"/>
    <property type="match status" value="1"/>
</dbReference>
<dbReference type="InterPro" id="IPR001412">
    <property type="entry name" value="aa-tRNA-synth_I_CS"/>
</dbReference>
<dbReference type="AlphaFoldDB" id="A0A4U0P1X5"/>
<feature type="short sequence motif" description="'KMSKS' region" evidence="16">
    <location>
        <begin position="342"/>
        <end position="346"/>
    </location>
</feature>
<dbReference type="Gene3D" id="1.10.730.10">
    <property type="entry name" value="Isoleucyl-tRNA Synthetase, Domain 1"/>
    <property type="match status" value="1"/>
</dbReference>
<comment type="subunit">
    <text evidence="4 16">Homodimer.</text>
</comment>
<dbReference type="PROSITE" id="PS50886">
    <property type="entry name" value="TRBD"/>
    <property type="match status" value="1"/>
</dbReference>
<evidence type="ECO:0000256" key="1">
    <source>
        <dbReference type="ARBA" id="ARBA00003314"/>
    </source>
</evidence>
<dbReference type="RefSeq" id="WP_136900831.1">
    <property type="nucleotide sequence ID" value="NZ_SUME01000003.1"/>
</dbReference>
<evidence type="ECO:0000259" key="17">
    <source>
        <dbReference type="PROSITE" id="PS50886"/>
    </source>
</evidence>
<feature type="short sequence motif" description="'HIGH' region" evidence="16">
    <location>
        <begin position="16"/>
        <end position="26"/>
    </location>
</feature>
<dbReference type="NCBIfam" id="TIGR00398">
    <property type="entry name" value="metG"/>
    <property type="match status" value="1"/>
</dbReference>
<protein>
    <recommendedName>
        <fullName evidence="16">Methionine--tRNA ligase</fullName>
        <ecNumber evidence="16">6.1.1.10</ecNumber>
    </recommendedName>
    <alternativeName>
        <fullName evidence="16">Methionyl-tRNA synthetase</fullName>
        <shortName evidence="16">MetRS</shortName>
    </alternativeName>
</protein>
<evidence type="ECO:0000313" key="18">
    <source>
        <dbReference type="EMBL" id="TJZ61173.1"/>
    </source>
</evidence>
<feature type="binding site" evidence="16">
    <location>
        <position position="345"/>
    </location>
    <ligand>
        <name>ATP</name>
        <dbReference type="ChEBI" id="CHEBI:30616"/>
    </ligand>
</feature>
<dbReference type="InterPro" id="IPR014758">
    <property type="entry name" value="Met-tRNA_synth"/>
</dbReference>
<dbReference type="Pfam" id="PF19303">
    <property type="entry name" value="Anticodon_3"/>
    <property type="match status" value="1"/>
</dbReference>
<dbReference type="SUPFAM" id="SSF50249">
    <property type="entry name" value="Nucleic acid-binding proteins"/>
    <property type="match status" value="1"/>
</dbReference>
<dbReference type="GO" id="GO:0004825">
    <property type="term" value="F:methionine-tRNA ligase activity"/>
    <property type="evidence" value="ECO:0007669"/>
    <property type="project" value="UniProtKB-UniRule"/>
</dbReference>
<dbReference type="InterPro" id="IPR014729">
    <property type="entry name" value="Rossmann-like_a/b/a_fold"/>
</dbReference>
<organism evidence="18 19">
    <name type="scientific">Sphingobacterium olei</name>
    <dbReference type="NCBI Taxonomy" id="2571155"/>
    <lineage>
        <taxon>Bacteria</taxon>
        <taxon>Pseudomonadati</taxon>
        <taxon>Bacteroidota</taxon>
        <taxon>Sphingobacteriia</taxon>
        <taxon>Sphingobacteriales</taxon>
        <taxon>Sphingobacteriaceae</taxon>
        <taxon>Sphingobacterium</taxon>
    </lineage>
</organism>
<dbReference type="InterPro" id="IPR015413">
    <property type="entry name" value="Methionyl/Leucyl_tRNA_Synth"/>
</dbReference>
<dbReference type="HAMAP" id="MF_00098">
    <property type="entry name" value="Met_tRNA_synth_type1"/>
    <property type="match status" value="1"/>
</dbReference>
<keyword evidence="14 16" id="KW-0030">Aminoacyl-tRNA synthetase</keyword>
<gene>
    <name evidence="16 18" type="primary">metG</name>
    <name evidence="18" type="ORF">FAZ15_08190</name>
</gene>
<keyword evidence="10 16" id="KW-0862">Zinc</keyword>
<dbReference type="GO" id="GO:0005829">
    <property type="term" value="C:cytosol"/>
    <property type="evidence" value="ECO:0007669"/>
    <property type="project" value="TreeGrafter"/>
</dbReference>
<dbReference type="InterPro" id="IPR029038">
    <property type="entry name" value="MetRS_Zn"/>
</dbReference>
<evidence type="ECO:0000256" key="7">
    <source>
        <dbReference type="ARBA" id="ARBA00022598"/>
    </source>
</evidence>
<keyword evidence="6 16" id="KW-0820">tRNA-binding</keyword>
<evidence type="ECO:0000256" key="12">
    <source>
        <dbReference type="ARBA" id="ARBA00022884"/>
    </source>
</evidence>
<accession>A0A4U0P1X5</accession>
<feature type="domain" description="TRNA-binding" evidence="17">
    <location>
        <begin position="588"/>
        <end position="689"/>
    </location>
</feature>
<evidence type="ECO:0000256" key="11">
    <source>
        <dbReference type="ARBA" id="ARBA00022840"/>
    </source>
</evidence>
<dbReference type="PRINTS" id="PR01041">
    <property type="entry name" value="TRNASYNTHMET"/>
</dbReference>
<dbReference type="GO" id="GO:0000049">
    <property type="term" value="F:tRNA binding"/>
    <property type="evidence" value="ECO:0007669"/>
    <property type="project" value="UniProtKB-UniRule"/>
</dbReference>
<dbReference type="SUPFAM" id="SSF47323">
    <property type="entry name" value="Anticodon-binding domain of a subclass of class I aminoacyl-tRNA synthetases"/>
    <property type="match status" value="1"/>
</dbReference>
<comment type="cofactor">
    <cofactor evidence="16">
        <name>Zn(2+)</name>
        <dbReference type="ChEBI" id="CHEBI:29105"/>
    </cofactor>
    <text evidence="16">Binds 1 zinc ion per subunit.</text>
</comment>
<feature type="binding site" evidence="16">
    <location>
        <position position="161"/>
    </location>
    <ligand>
        <name>Zn(2+)</name>
        <dbReference type="ChEBI" id="CHEBI:29105"/>
    </ligand>
</feature>
<feature type="binding site" evidence="16">
    <location>
        <position position="164"/>
    </location>
    <ligand>
        <name>Zn(2+)</name>
        <dbReference type="ChEBI" id="CHEBI:29105"/>
    </ligand>
</feature>
<evidence type="ECO:0000256" key="3">
    <source>
        <dbReference type="ARBA" id="ARBA00008258"/>
    </source>
</evidence>
<dbReference type="CDD" id="cd00814">
    <property type="entry name" value="MetRS_core"/>
    <property type="match status" value="1"/>
</dbReference>
<comment type="similarity">
    <text evidence="3 16">Belongs to the class-I aminoacyl-tRNA synthetase family. MetG type 1 subfamily.</text>
</comment>
<feature type="binding site" evidence="16">
    <location>
        <position position="148"/>
    </location>
    <ligand>
        <name>Zn(2+)</name>
        <dbReference type="ChEBI" id="CHEBI:29105"/>
    </ligand>
</feature>
<evidence type="ECO:0000256" key="16">
    <source>
        <dbReference type="HAMAP-Rule" id="MF_00098"/>
    </source>
</evidence>
<evidence type="ECO:0000256" key="15">
    <source>
        <dbReference type="ARBA" id="ARBA00047364"/>
    </source>
</evidence>
<keyword evidence="12 16" id="KW-0694">RNA-binding</keyword>
<comment type="function">
    <text evidence="1 16">Is required not only for elongation of protein synthesis but also for the initiation of all mRNA translation through initiator tRNA(fMet) aminoacylation.</text>
</comment>
<evidence type="ECO:0000256" key="14">
    <source>
        <dbReference type="ARBA" id="ARBA00023146"/>
    </source>
</evidence>
<dbReference type="Gene3D" id="2.40.50.140">
    <property type="entry name" value="Nucleic acid-binding proteins"/>
    <property type="match status" value="1"/>
</dbReference>
<dbReference type="OrthoDB" id="9810191at2"/>
<dbReference type="Gene3D" id="3.40.50.620">
    <property type="entry name" value="HUPs"/>
    <property type="match status" value="1"/>
</dbReference>
<feature type="binding site" evidence="16">
    <location>
        <position position="151"/>
    </location>
    <ligand>
        <name>Zn(2+)</name>
        <dbReference type="ChEBI" id="CHEBI:29105"/>
    </ligand>
</feature>
<name>A0A4U0P1X5_9SPHI</name>
<dbReference type="Proteomes" id="UP000306808">
    <property type="component" value="Unassembled WGS sequence"/>
</dbReference>
<evidence type="ECO:0000256" key="9">
    <source>
        <dbReference type="ARBA" id="ARBA00022741"/>
    </source>
</evidence>
<dbReference type="InterPro" id="IPR004495">
    <property type="entry name" value="Met-tRNA-synth_bsu_C"/>
</dbReference>
<comment type="catalytic activity">
    <reaction evidence="15 16">
        <text>tRNA(Met) + L-methionine + ATP = L-methionyl-tRNA(Met) + AMP + diphosphate</text>
        <dbReference type="Rhea" id="RHEA:13481"/>
        <dbReference type="Rhea" id="RHEA-COMP:9667"/>
        <dbReference type="Rhea" id="RHEA-COMP:9698"/>
        <dbReference type="ChEBI" id="CHEBI:30616"/>
        <dbReference type="ChEBI" id="CHEBI:33019"/>
        <dbReference type="ChEBI" id="CHEBI:57844"/>
        <dbReference type="ChEBI" id="CHEBI:78442"/>
        <dbReference type="ChEBI" id="CHEBI:78530"/>
        <dbReference type="ChEBI" id="CHEBI:456215"/>
        <dbReference type="EC" id="6.1.1.10"/>
    </reaction>
</comment>